<feature type="region of interest" description="Disordered" evidence="1">
    <location>
        <begin position="567"/>
        <end position="592"/>
    </location>
</feature>
<keyword evidence="2" id="KW-1133">Transmembrane helix</keyword>
<organism evidence="3 4">
    <name type="scientific">Symbiodinium microadriaticum</name>
    <name type="common">Dinoflagellate</name>
    <name type="synonym">Zooxanthella microadriatica</name>
    <dbReference type="NCBI Taxonomy" id="2951"/>
    <lineage>
        <taxon>Eukaryota</taxon>
        <taxon>Sar</taxon>
        <taxon>Alveolata</taxon>
        <taxon>Dinophyceae</taxon>
        <taxon>Suessiales</taxon>
        <taxon>Symbiodiniaceae</taxon>
        <taxon>Symbiodinium</taxon>
    </lineage>
</organism>
<feature type="compositionally biased region" description="Pro residues" evidence="1">
    <location>
        <begin position="219"/>
        <end position="235"/>
    </location>
</feature>
<accession>A0A1Q9DSU9</accession>
<name>A0A1Q9DSU9_SYMMI</name>
<keyword evidence="2" id="KW-0472">Membrane</keyword>
<feature type="transmembrane region" description="Helical" evidence="2">
    <location>
        <begin position="41"/>
        <end position="65"/>
    </location>
</feature>
<protein>
    <submittedName>
        <fullName evidence="3">Uncharacterized protein</fullName>
    </submittedName>
</protein>
<dbReference type="OrthoDB" id="489166at2759"/>
<sequence>MTMKLKKQRVMMMMVVMVMMMMMMMITVNNDDDVGAFEGCWTMEIIIAVVLNVAMVVVVTMMLAVTMLMMMMFTIIIIIIIITTIIIIYIIMPMMLRIIVTMVVRVMMAMTATAPEPAAPGAATALAAPAADAGAPLAVATPAGAAAVTLPAAEAVAPTAVAIPPPAEATVAMPAAGSPPPAQPAASPKPVPAPVTEADAPEPVLAKDQPPSPSAKDLPPMPDEAPLPPQLPPQPLEEHQKAEFKRFSASWDGNQQMNVLRENMSGISGNRRLEALKEFREHTWARFYAAFATKGKGGNGHDGMRQADNAEIAQPKEALRPRHTDMDGDGWFSVPGFYVVVLQRGATSEKWGFQWDRQAMDTLNVKVIEGIAPNSLASDWNRRFPDRAARKGDQLTKVNGLRDPAGMAAEMKPGPYSMAQPRDGEAKVPVPELRPKPELTPLCGCGLWLTLPPGIFHRSSQNWEAASPVEGSKKEALRWDILARKFQTHQRPRKAKKVSDAKLSLVKALFEVFGFHATKPPFQSVSPMPCQEDFDAYMKCCKDFGNTQDMVDCETITYKFRQCMEKQMAPSPGQSTEADRSPGDAATSVPKR</sequence>
<keyword evidence="2" id="KW-0812">Transmembrane</keyword>
<evidence type="ECO:0000256" key="2">
    <source>
        <dbReference type="SAM" id="Phobius"/>
    </source>
</evidence>
<proteinExistence type="predicted"/>
<evidence type="ECO:0000256" key="1">
    <source>
        <dbReference type="SAM" id="MobiDB-lite"/>
    </source>
</evidence>
<feature type="region of interest" description="Disordered" evidence="1">
    <location>
        <begin position="172"/>
        <end position="239"/>
    </location>
</feature>
<comment type="caution">
    <text evidence="3">The sequence shown here is derived from an EMBL/GenBank/DDBJ whole genome shotgun (WGS) entry which is preliminary data.</text>
</comment>
<evidence type="ECO:0000313" key="4">
    <source>
        <dbReference type="Proteomes" id="UP000186817"/>
    </source>
</evidence>
<keyword evidence="4" id="KW-1185">Reference proteome</keyword>
<feature type="transmembrane region" description="Helical" evidence="2">
    <location>
        <begin position="12"/>
        <end position="29"/>
    </location>
</feature>
<feature type="compositionally biased region" description="Pro residues" evidence="1">
    <location>
        <begin position="177"/>
        <end position="193"/>
    </location>
</feature>
<feature type="transmembrane region" description="Helical" evidence="2">
    <location>
        <begin position="72"/>
        <end position="92"/>
    </location>
</feature>
<reference evidence="3 4" key="1">
    <citation type="submission" date="2016-02" db="EMBL/GenBank/DDBJ databases">
        <title>Genome analysis of coral dinoflagellate symbionts highlights evolutionary adaptations to a symbiotic lifestyle.</title>
        <authorList>
            <person name="Aranda M."/>
            <person name="Li Y."/>
            <person name="Liew Y.J."/>
            <person name="Baumgarten S."/>
            <person name="Simakov O."/>
            <person name="Wilson M."/>
            <person name="Piel J."/>
            <person name="Ashoor H."/>
            <person name="Bougouffa S."/>
            <person name="Bajic V.B."/>
            <person name="Ryu T."/>
            <person name="Ravasi T."/>
            <person name="Bayer T."/>
            <person name="Micklem G."/>
            <person name="Kim H."/>
            <person name="Bhak J."/>
            <person name="Lajeunesse T.C."/>
            <person name="Voolstra C.R."/>
        </authorList>
    </citation>
    <scope>NUCLEOTIDE SEQUENCE [LARGE SCALE GENOMIC DNA]</scope>
    <source>
        <strain evidence="3 4">CCMP2467</strain>
    </source>
</reference>
<dbReference type="AlphaFoldDB" id="A0A1Q9DSU9"/>
<gene>
    <name evidence="3" type="ORF">AK812_SmicGene19308</name>
</gene>
<dbReference type="EMBL" id="LSRX01000403">
    <property type="protein sequence ID" value="OLP98244.1"/>
    <property type="molecule type" value="Genomic_DNA"/>
</dbReference>
<dbReference type="Proteomes" id="UP000186817">
    <property type="component" value="Unassembled WGS sequence"/>
</dbReference>
<evidence type="ECO:0000313" key="3">
    <source>
        <dbReference type="EMBL" id="OLP98244.1"/>
    </source>
</evidence>